<accession>A0A9W7D3K0</accession>
<protein>
    <submittedName>
        <fullName evidence="2">Unnamed protein product</fullName>
    </submittedName>
</protein>
<feature type="compositionally biased region" description="Pro residues" evidence="1">
    <location>
        <begin position="426"/>
        <end position="435"/>
    </location>
</feature>
<dbReference type="EMBL" id="BSXT01004271">
    <property type="protein sequence ID" value="GMF57292.1"/>
    <property type="molecule type" value="Genomic_DNA"/>
</dbReference>
<reference evidence="2" key="1">
    <citation type="submission" date="2023-04" db="EMBL/GenBank/DDBJ databases">
        <title>Phytophthora fragariaefolia NBRC 109709.</title>
        <authorList>
            <person name="Ichikawa N."/>
            <person name="Sato H."/>
            <person name="Tonouchi N."/>
        </authorList>
    </citation>
    <scope>NUCLEOTIDE SEQUENCE</scope>
    <source>
        <strain evidence="2">NBRC 109709</strain>
    </source>
</reference>
<feature type="region of interest" description="Disordered" evidence="1">
    <location>
        <begin position="232"/>
        <end position="251"/>
    </location>
</feature>
<evidence type="ECO:0000313" key="3">
    <source>
        <dbReference type="Proteomes" id="UP001165121"/>
    </source>
</evidence>
<dbReference type="Proteomes" id="UP001165121">
    <property type="component" value="Unassembled WGS sequence"/>
</dbReference>
<sequence length="906" mass="93476">MTSATSGPVAAISSTAVTTVVSAAPTLDPAVVGGSSPCEFTAGSAISNSAATAPGSASPVQASVSTPAGSAVDVASRSVAVSTTPAANSAGLITSTSISAGVTASVLSVVATSVITSDSTVAPMPDPAESVMATSGSPVRLELTATPVTSSTSALDSADIAGLVSSSAEVPASTPSSAGAFVSAPDSAGVSATTPDSAGTSPSTAGSAAVSATAAGSAGTSLSAVDSAGVSATTQDSAVPAPPTSDSTVADVMTSGSVAPATSVPDAGVPAAPAVLRLLACPRGQSARQSHGDSVSGALTAGSGVSSTSTQSTVPTPGQGMVSPSGEGLAAQPLELSGDSSEGEPEGTVVSSPESVSGREQLGHRDRSVVYGPKARAPAASAPASDGDDSSQDSDNIPIRDIASRMQIGRKNPRGKYQSYLLLGRTPPPPSPPASEPTEAEAIRRPRSPLLGETSPQPERPTTELNSKRKHQHKHKHREPARVGHASSADDRDSSKKRKRSSAPPTRPGSPVAVATRISDPHPGAHPVPALSAVLRVPFSTLQTRSAQAASRDSRITPQNARLHELRFLHFGSTRCWKAILERQTGQIAQVGEGRPRIPPTPCSLAGLRAFADVYNPRHPAQWLRKLLPADPVFCSPLAFAQARTRLANSARASTLMEKLAEVWIKLRGEIPNSADSGNSASLARDDHPTRYFVALWERTHWIVESSVMMELHPSQQASSSYEEIAEMYAKWSKYKLNRKRRSDALRGRMTTISDNLFSAVMKVVDGVPAPDVDAEVYFEPSVPVYPLVNLSWIPGGADWSQAATEVDAVEPWRTWWLTDPASHPYNTCFRARNVDFLPFAPTGVESHVVEAAVVDDVDLTESDPPIRSSSAPLCVNRSGIHIFEGCGPGELGWSASDSVATARHA</sequence>
<feature type="compositionally biased region" description="Low complexity" evidence="1">
    <location>
        <begin position="294"/>
        <end position="319"/>
    </location>
</feature>
<feature type="compositionally biased region" description="Basic residues" evidence="1">
    <location>
        <begin position="468"/>
        <end position="479"/>
    </location>
</feature>
<keyword evidence="3" id="KW-1185">Reference proteome</keyword>
<feature type="compositionally biased region" description="Low complexity" evidence="1">
    <location>
        <begin position="197"/>
        <end position="206"/>
    </location>
</feature>
<name>A0A9W7D3K0_9STRA</name>
<organism evidence="2 3">
    <name type="scientific">Phytophthora fragariaefolia</name>
    <dbReference type="NCBI Taxonomy" id="1490495"/>
    <lineage>
        <taxon>Eukaryota</taxon>
        <taxon>Sar</taxon>
        <taxon>Stramenopiles</taxon>
        <taxon>Oomycota</taxon>
        <taxon>Peronosporomycetes</taxon>
        <taxon>Peronosporales</taxon>
        <taxon>Peronosporaceae</taxon>
        <taxon>Phytophthora</taxon>
    </lineage>
</organism>
<evidence type="ECO:0000256" key="1">
    <source>
        <dbReference type="SAM" id="MobiDB-lite"/>
    </source>
</evidence>
<feature type="region of interest" description="Disordered" evidence="1">
    <location>
        <begin position="286"/>
        <end position="526"/>
    </location>
</feature>
<gene>
    <name evidence="2" type="ORF">Pfra01_002444700</name>
</gene>
<proteinExistence type="predicted"/>
<dbReference type="OrthoDB" id="127061at2759"/>
<dbReference type="AlphaFoldDB" id="A0A9W7D3K0"/>
<feature type="region of interest" description="Disordered" evidence="1">
    <location>
        <begin position="184"/>
        <end position="206"/>
    </location>
</feature>
<evidence type="ECO:0000313" key="2">
    <source>
        <dbReference type="EMBL" id="GMF57292.1"/>
    </source>
</evidence>
<comment type="caution">
    <text evidence="2">The sequence shown here is derived from an EMBL/GenBank/DDBJ whole genome shotgun (WGS) entry which is preliminary data.</text>
</comment>